<dbReference type="PANTHER" id="PTHR33375">
    <property type="entry name" value="CHROMOSOME-PARTITIONING PROTEIN PARB-RELATED"/>
    <property type="match status" value="1"/>
</dbReference>
<evidence type="ECO:0000313" key="3">
    <source>
        <dbReference type="Proteomes" id="UP000229559"/>
    </source>
</evidence>
<organism evidence="2 3">
    <name type="scientific">Candidatus Shapirobacteria bacterium CG07_land_8_20_14_0_80_39_12</name>
    <dbReference type="NCBI Taxonomy" id="1974480"/>
    <lineage>
        <taxon>Bacteria</taxon>
        <taxon>Candidatus Shapironibacteriota</taxon>
    </lineage>
</organism>
<reference evidence="3" key="1">
    <citation type="submission" date="2017-09" db="EMBL/GenBank/DDBJ databases">
        <title>Depth-based differentiation of microbial function through sediment-hosted aquifers and enrichment of novel symbionts in the deep terrestrial subsurface.</title>
        <authorList>
            <person name="Probst A.J."/>
            <person name="Ladd B."/>
            <person name="Jarett J.K."/>
            <person name="Geller-Mcgrath D.E."/>
            <person name="Sieber C.M.K."/>
            <person name="Emerson J.B."/>
            <person name="Anantharaman K."/>
            <person name="Thomas B.C."/>
            <person name="Malmstrom R."/>
            <person name="Stieglmeier M."/>
            <person name="Klingl A."/>
            <person name="Woyke T."/>
            <person name="Ryan C.M."/>
            <person name="Banfield J.F."/>
        </authorList>
    </citation>
    <scope>NUCLEOTIDE SEQUENCE [LARGE SCALE GENOMIC DNA]</scope>
</reference>
<dbReference type="Gene3D" id="3.90.1530.30">
    <property type="match status" value="1"/>
</dbReference>
<name>A0A2M6YPN8_9BACT</name>
<dbReference type="InterPro" id="IPR003115">
    <property type="entry name" value="ParB_N"/>
</dbReference>
<dbReference type="Proteomes" id="UP000229559">
    <property type="component" value="Unassembled WGS sequence"/>
</dbReference>
<dbReference type="SUPFAM" id="SSF110849">
    <property type="entry name" value="ParB/Sulfiredoxin"/>
    <property type="match status" value="2"/>
</dbReference>
<feature type="non-terminal residue" evidence="2">
    <location>
        <position position="241"/>
    </location>
</feature>
<sequence>MTNNKESFSHSYLNQENLVKNNGYHKEAYYEELQIPLETINILPQPRKTFEKIDELANDILEKGLINPLLLARFNRENCEKYLKAINILWKKEIKKAIKTENLNRNPDDNHYYILIAGERRLRAIKHLKKENLINKIFPQEKIDVRVFNNPSPLEALFRQASENIHQRPPAHEEAEFYASLLHIIREEKENYPTTRFAKDVGKDPETIRKAVQFSLLPRFAQKAVIKNNLVYGVACELGKM</sequence>
<proteinExistence type="predicted"/>
<accession>A0A2M6YPN8</accession>
<dbReference type="InterPro" id="IPR050336">
    <property type="entry name" value="Chromosome_partition/occlusion"/>
</dbReference>
<dbReference type="InterPro" id="IPR036086">
    <property type="entry name" value="ParB/Sulfiredoxin_sf"/>
</dbReference>
<evidence type="ECO:0000259" key="1">
    <source>
        <dbReference type="SMART" id="SM00470"/>
    </source>
</evidence>
<feature type="domain" description="ParB-like N-terminal" evidence="1">
    <location>
        <begin position="33"/>
        <end position="165"/>
    </location>
</feature>
<evidence type="ECO:0000313" key="2">
    <source>
        <dbReference type="EMBL" id="PIU33077.1"/>
    </source>
</evidence>
<dbReference type="SMART" id="SM00470">
    <property type="entry name" value="ParB"/>
    <property type="match status" value="1"/>
</dbReference>
<dbReference type="EMBL" id="PEXA01000055">
    <property type="protein sequence ID" value="PIU33077.1"/>
    <property type="molecule type" value="Genomic_DNA"/>
</dbReference>
<dbReference type="GO" id="GO:0007059">
    <property type="term" value="P:chromosome segregation"/>
    <property type="evidence" value="ECO:0007669"/>
    <property type="project" value="TreeGrafter"/>
</dbReference>
<comment type="caution">
    <text evidence="2">The sequence shown here is derived from an EMBL/GenBank/DDBJ whole genome shotgun (WGS) entry which is preliminary data.</text>
</comment>
<dbReference type="GO" id="GO:0005694">
    <property type="term" value="C:chromosome"/>
    <property type="evidence" value="ECO:0007669"/>
    <property type="project" value="TreeGrafter"/>
</dbReference>
<protein>
    <recommendedName>
        <fullName evidence="1">ParB-like N-terminal domain-containing protein</fullName>
    </recommendedName>
</protein>
<dbReference type="PANTHER" id="PTHR33375:SF1">
    <property type="entry name" value="CHROMOSOME-PARTITIONING PROTEIN PARB-RELATED"/>
    <property type="match status" value="1"/>
</dbReference>
<dbReference type="AlphaFoldDB" id="A0A2M6YPN8"/>
<gene>
    <name evidence="2" type="ORF">COT04_01985</name>
</gene>